<dbReference type="InterPro" id="IPR000559">
    <property type="entry name" value="Formate_THF_ligase"/>
</dbReference>
<dbReference type="InterPro" id="IPR027417">
    <property type="entry name" value="P-loop_NTPase"/>
</dbReference>
<comment type="catalytic activity">
    <reaction evidence="19">
        <text>(6S)-5,6,7,8-tetrahydrofolate + formate + ATP = (6R)-10-formyltetrahydrofolate + ADP + phosphate</text>
        <dbReference type="Rhea" id="RHEA:20221"/>
        <dbReference type="ChEBI" id="CHEBI:15740"/>
        <dbReference type="ChEBI" id="CHEBI:30616"/>
        <dbReference type="ChEBI" id="CHEBI:43474"/>
        <dbReference type="ChEBI" id="CHEBI:57453"/>
        <dbReference type="ChEBI" id="CHEBI:195366"/>
        <dbReference type="ChEBI" id="CHEBI:456216"/>
        <dbReference type="EC" id="6.3.4.3"/>
    </reaction>
</comment>
<reference evidence="24" key="1">
    <citation type="journal article" date="2008" name="Nat. Genet.">
        <title>The Pristionchus pacificus genome provides a unique perspective on nematode lifestyle and parasitism.</title>
        <authorList>
            <person name="Dieterich C."/>
            <person name="Clifton S.W."/>
            <person name="Schuster L.N."/>
            <person name="Chinwalla A."/>
            <person name="Delehaunty K."/>
            <person name="Dinkelacker I."/>
            <person name="Fulton L."/>
            <person name="Fulton R."/>
            <person name="Godfrey J."/>
            <person name="Minx P."/>
            <person name="Mitreva M."/>
            <person name="Roeseler W."/>
            <person name="Tian H."/>
            <person name="Witte H."/>
            <person name="Yang S.P."/>
            <person name="Wilson R.K."/>
            <person name="Sommer R.J."/>
        </authorList>
    </citation>
    <scope>NUCLEOTIDE SEQUENCE [LARGE SCALE GENOMIC DNA]</scope>
    <source>
        <strain evidence="24">PS312</strain>
    </source>
</reference>
<dbReference type="GO" id="GO:0016020">
    <property type="term" value="C:membrane"/>
    <property type="evidence" value="ECO:0007669"/>
    <property type="project" value="UniProtKB-SubCell"/>
</dbReference>
<dbReference type="GO" id="GO:0004477">
    <property type="term" value="F:methenyltetrahydrofolate cyclohydrolase activity"/>
    <property type="evidence" value="ECO:0000318"/>
    <property type="project" value="GO_Central"/>
</dbReference>
<gene>
    <name evidence="23" type="primary">WBGene00105455</name>
</gene>
<evidence type="ECO:0000256" key="10">
    <source>
        <dbReference type="ARBA" id="ARBA00022741"/>
    </source>
</evidence>
<dbReference type="Gene3D" id="3.40.50.720">
    <property type="entry name" value="NAD(P)-binding Rossmann-like Domain"/>
    <property type="match status" value="1"/>
</dbReference>
<dbReference type="Gene3D" id="1.10.8.770">
    <property type="match status" value="1"/>
</dbReference>
<keyword evidence="17" id="KW-0511">Multifunctional enzyme</keyword>
<keyword evidence="8" id="KW-0436">Ligase</keyword>
<dbReference type="PRINTS" id="PR00085">
    <property type="entry name" value="THFDHDRGNASE"/>
</dbReference>
<keyword evidence="16 20" id="KW-0472">Membrane</keyword>
<feature type="transmembrane region" description="Helical" evidence="20">
    <location>
        <begin position="325"/>
        <end position="352"/>
    </location>
</feature>
<evidence type="ECO:0000256" key="17">
    <source>
        <dbReference type="ARBA" id="ARBA00023268"/>
    </source>
</evidence>
<dbReference type="InterPro" id="IPR046346">
    <property type="entry name" value="Aminoacid_DH-like_N_sf"/>
</dbReference>
<dbReference type="Pfam" id="PF00763">
    <property type="entry name" value="THF_DHG_CYH"/>
    <property type="match status" value="1"/>
</dbReference>
<evidence type="ECO:0000256" key="7">
    <source>
        <dbReference type="ARBA" id="ARBA00022563"/>
    </source>
</evidence>
<dbReference type="InterPro" id="IPR020630">
    <property type="entry name" value="THF_DH/CycHdrlase_cat_dom"/>
</dbReference>
<dbReference type="PROSITE" id="PS00721">
    <property type="entry name" value="FTHFS_1"/>
    <property type="match status" value="1"/>
</dbReference>
<dbReference type="Gene3D" id="3.40.50.10860">
    <property type="entry name" value="Leucine Dehydrogenase, chain A, domain 1"/>
    <property type="match status" value="1"/>
</dbReference>
<feature type="domain" description="Tetrahydrofolate dehydrogenase/cyclohydrolase catalytic" evidence="21">
    <location>
        <begin position="384"/>
        <end position="502"/>
    </location>
</feature>
<name>A0A2A6BD33_PRIPA</name>
<dbReference type="EnsemblMetazoa" id="PPA15901.1">
    <property type="protein sequence ID" value="PPA15901.1"/>
    <property type="gene ID" value="WBGene00105455"/>
</dbReference>
<comment type="subcellular location">
    <subcellularLocation>
        <location evidence="1">Membrane</location>
        <topology evidence="1">Multi-pass membrane protein</topology>
    </subcellularLocation>
</comment>
<dbReference type="Proteomes" id="UP000005239">
    <property type="component" value="Unassembled WGS sequence"/>
</dbReference>
<dbReference type="GO" id="GO:0004488">
    <property type="term" value="F:methylenetetrahydrofolate dehydrogenase (NADP+) activity"/>
    <property type="evidence" value="ECO:0000318"/>
    <property type="project" value="GO_Central"/>
</dbReference>
<dbReference type="InterPro" id="IPR000609">
    <property type="entry name" value="7TM_GPCR_serpentine_rcpt_Srg"/>
</dbReference>
<dbReference type="Gene3D" id="3.40.50.300">
    <property type="entry name" value="P-loop containing nucleotide triphosphate hydrolases"/>
    <property type="match status" value="2"/>
</dbReference>
<dbReference type="InterPro" id="IPR020867">
    <property type="entry name" value="THF_DH/CycHdrlase_CS"/>
</dbReference>
<dbReference type="FunFam" id="3.40.50.300:FF:001522">
    <property type="entry name" value="Probable MIS1-C1-tetrahydrofolate synthase, mitochondrial"/>
    <property type="match status" value="1"/>
</dbReference>
<evidence type="ECO:0000256" key="9">
    <source>
        <dbReference type="ARBA" id="ARBA00022692"/>
    </source>
</evidence>
<dbReference type="SUPFAM" id="SSF53223">
    <property type="entry name" value="Aminoacid dehydrogenase-like, N-terminal domain"/>
    <property type="match status" value="1"/>
</dbReference>
<keyword evidence="13" id="KW-0521">NADP</keyword>
<feature type="transmembrane region" description="Helical" evidence="20">
    <location>
        <begin position="97"/>
        <end position="117"/>
    </location>
</feature>
<feature type="transmembrane region" description="Helical" evidence="20">
    <location>
        <begin position="179"/>
        <end position="199"/>
    </location>
</feature>
<dbReference type="PANTHER" id="PTHR48099:SF5">
    <property type="entry name" value="C-1-TETRAHYDROFOLATE SYNTHASE, CYTOPLASMIC"/>
    <property type="match status" value="1"/>
</dbReference>
<dbReference type="Pfam" id="PF01268">
    <property type="entry name" value="FTHFS"/>
    <property type="match status" value="2"/>
</dbReference>
<dbReference type="GO" id="GO:0005524">
    <property type="term" value="F:ATP binding"/>
    <property type="evidence" value="ECO:0007669"/>
    <property type="project" value="UniProtKB-KW"/>
</dbReference>
<dbReference type="PROSITE" id="PS00767">
    <property type="entry name" value="THF_DHG_CYH_2"/>
    <property type="match status" value="1"/>
</dbReference>
<feature type="transmembrane region" description="Helical" evidence="20">
    <location>
        <begin position="293"/>
        <end position="313"/>
    </location>
</feature>
<evidence type="ECO:0000256" key="19">
    <source>
        <dbReference type="ARBA" id="ARBA00049033"/>
    </source>
</evidence>
<dbReference type="CDD" id="cd00477">
    <property type="entry name" value="FTHFS"/>
    <property type="match status" value="1"/>
</dbReference>
<evidence type="ECO:0000259" key="22">
    <source>
        <dbReference type="Pfam" id="PF02882"/>
    </source>
</evidence>
<comment type="subunit">
    <text evidence="6">Homodimer.</text>
</comment>
<evidence type="ECO:0000313" key="23">
    <source>
        <dbReference type="EnsemblMetazoa" id="PPA15901.1"/>
    </source>
</evidence>
<dbReference type="FunFam" id="3.40.50.300:FF:000245">
    <property type="entry name" value="C-1-tetrahydrofolate synthase, cytoplasmic"/>
    <property type="match status" value="1"/>
</dbReference>
<dbReference type="InterPro" id="IPR036291">
    <property type="entry name" value="NAD(P)-bd_dom_sf"/>
</dbReference>
<dbReference type="SUPFAM" id="SSF51735">
    <property type="entry name" value="NAD(P)-binding Rossmann-fold domains"/>
    <property type="match status" value="1"/>
</dbReference>
<dbReference type="GO" id="GO:0007606">
    <property type="term" value="P:sensory perception of chemical stimulus"/>
    <property type="evidence" value="ECO:0007669"/>
    <property type="project" value="UniProtKB-UniRule"/>
</dbReference>
<dbReference type="CDD" id="cd01080">
    <property type="entry name" value="NAD_bind_m-THF_DH_Cyclohyd"/>
    <property type="match status" value="1"/>
</dbReference>
<dbReference type="HAMAP" id="MF_01543">
    <property type="entry name" value="FTHFS"/>
    <property type="match status" value="1"/>
</dbReference>
<dbReference type="InterPro" id="IPR020628">
    <property type="entry name" value="Formate_THF_ligase_CS"/>
</dbReference>
<keyword evidence="15" id="KW-0560">Oxidoreductase</keyword>
<dbReference type="GO" id="GO:0004888">
    <property type="term" value="F:transmembrane signaling receptor activity"/>
    <property type="evidence" value="ECO:0007669"/>
    <property type="project" value="InterPro"/>
</dbReference>
<dbReference type="GO" id="GO:0005829">
    <property type="term" value="C:cytosol"/>
    <property type="evidence" value="ECO:0000318"/>
    <property type="project" value="GO_Central"/>
</dbReference>
<keyword evidence="10" id="KW-0547">Nucleotide-binding</keyword>
<accession>A0A8R1UAE0</accession>
<dbReference type="Pfam" id="PF02118">
    <property type="entry name" value="Srg"/>
    <property type="match status" value="2"/>
</dbReference>
<accession>A0A2A6BD33</accession>
<dbReference type="HAMAP" id="MF_01576">
    <property type="entry name" value="THF_DHG_CYH"/>
    <property type="match status" value="1"/>
</dbReference>
<keyword evidence="12" id="KW-0067">ATP-binding</keyword>
<evidence type="ECO:0000256" key="8">
    <source>
        <dbReference type="ARBA" id="ARBA00022598"/>
    </source>
</evidence>
<dbReference type="PROSITE" id="PS00722">
    <property type="entry name" value="FTHFS_2"/>
    <property type="match status" value="1"/>
</dbReference>
<dbReference type="InterPro" id="IPR020631">
    <property type="entry name" value="THF_DH/CycHdrlase_NAD-bd_dom"/>
</dbReference>
<evidence type="ECO:0000256" key="16">
    <source>
        <dbReference type="ARBA" id="ARBA00023136"/>
    </source>
</evidence>
<dbReference type="PANTHER" id="PTHR48099">
    <property type="entry name" value="C-1-TETRAHYDROFOLATE SYNTHASE, CYTOPLASMIC-RELATED"/>
    <property type="match status" value="1"/>
</dbReference>
<dbReference type="Gene3D" id="3.10.410.10">
    <property type="entry name" value="Formyltetrahydrofolate synthetase, domain 3"/>
    <property type="match status" value="1"/>
</dbReference>
<evidence type="ECO:0000259" key="21">
    <source>
        <dbReference type="Pfam" id="PF00763"/>
    </source>
</evidence>
<evidence type="ECO:0000256" key="5">
    <source>
        <dbReference type="ARBA" id="ARBA00006985"/>
    </source>
</evidence>
<comment type="similarity">
    <text evidence="3">In the N-terminal section; belongs to the tetrahydrofolate dehydrogenase/cyclohydrolase family.</text>
</comment>
<dbReference type="GO" id="GO:0004329">
    <property type="term" value="F:formate-tetrahydrofolate ligase activity"/>
    <property type="evidence" value="ECO:0007669"/>
    <property type="project" value="UniProtKB-EC"/>
</dbReference>
<reference evidence="23" key="2">
    <citation type="submission" date="2022-06" db="UniProtKB">
        <authorList>
            <consortium name="EnsemblMetazoa"/>
        </authorList>
    </citation>
    <scope>IDENTIFICATION</scope>
    <source>
        <strain evidence="23">PS312</strain>
    </source>
</reference>
<evidence type="ECO:0000313" key="24">
    <source>
        <dbReference type="Proteomes" id="UP000005239"/>
    </source>
</evidence>
<dbReference type="Pfam" id="PF02882">
    <property type="entry name" value="THF_DHG_CYH_C"/>
    <property type="match status" value="1"/>
</dbReference>
<organism evidence="23 24">
    <name type="scientific">Pristionchus pacificus</name>
    <name type="common">Parasitic nematode worm</name>
    <dbReference type="NCBI Taxonomy" id="54126"/>
    <lineage>
        <taxon>Eukaryota</taxon>
        <taxon>Metazoa</taxon>
        <taxon>Ecdysozoa</taxon>
        <taxon>Nematoda</taxon>
        <taxon>Chromadorea</taxon>
        <taxon>Rhabditida</taxon>
        <taxon>Rhabditina</taxon>
        <taxon>Diplogasteromorpha</taxon>
        <taxon>Diplogasteroidea</taxon>
        <taxon>Neodiplogasteridae</taxon>
        <taxon>Pristionchus</taxon>
    </lineage>
</organism>
<feature type="transmembrane region" description="Helical" evidence="20">
    <location>
        <begin position="262"/>
        <end position="281"/>
    </location>
</feature>
<feature type="transmembrane region" description="Helical" evidence="20">
    <location>
        <begin position="146"/>
        <end position="167"/>
    </location>
</feature>
<dbReference type="FunFam" id="3.10.410.10:FF:000001">
    <property type="entry name" value="Putative formate--tetrahydrofolate ligase"/>
    <property type="match status" value="1"/>
</dbReference>
<comment type="similarity">
    <text evidence="5">In the C-terminal section; belongs to the formate--tetrahydrofolate ligase family.</text>
</comment>
<keyword evidence="11" id="KW-0378">Hydrolase</keyword>
<evidence type="ECO:0000256" key="3">
    <source>
        <dbReference type="ARBA" id="ARBA00005559"/>
    </source>
</evidence>
<evidence type="ECO:0000256" key="14">
    <source>
        <dbReference type="ARBA" id="ARBA00022989"/>
    </source>
</evidence>
<keyword evidence="7" id="KW-0554">One-carbon metabolism</keyword>
<keyword evidence="14 20" id="KW-1133">Transmembrane helix</keyword>
<evidence type="ECO:0000256" key="18">
    <source>
        <dbReference type="ARBA" id="ARBA00036357"/>
    </source>
</evidence>
<dbReference type="SUPFAM" id="SSF52540">
    <property type="entry name" value="P-loop containing nucleoside triphosphate hydrolases"/>
    <property type="match status" value="1"/>
</dbReference>
<comment type="pathway">
    <text evidence="2">One-carbon metabolism; tetrahydrofolate interconversion.</text>
</comment>
<evidence type="ECO:0000256" key="20">
    <source>
        <dbReference type="RuleBase" id="RU280813"/>
    </source>
</evidence>
<proteinExistence type="inferred from homology"/>
<keyword evidence="9 20" id="KW-0812">Transmembrane</keyword>
<evidence type="ECO:0000256" key="2">
    <source>
        <dbReference type="ARBA" id="ARBA00004777"/>
    </source>
</evidence>
<keyword evidence="24" id="KW-1185">Reference proteome</keyword>
<feature type="domain" description="Tetrahydrofolate dehydrogenase/cyclohydrolase NAD(P)-binding" evidence="22">
    <location>
        <begin position="523"/>
        <end position="673"/>
    </location>
</feature>
<dbReference type="FunFam" id="3.40.50.720:FF:000006">
    <property type="entry name" value="Bifunctional protein FolD"/>
    <property type="match status" value="1"/>
</dbReference>
<evidence type="ECO:0000256" key="11">
    <source>
        <dbReference type="ARBA" id="ARBA00022801"/>
    </source>
</evidence>
<dbReference type="GO" id="GO:0035999">
    <property type="term" value="P:tetrahydrofolate interconversion"/>
    <property type="evidence" value="ECO:0000318"/>
    <property type="project" value="GO_Central"/>
</dbReference>
<evidence type="ECO:0000256" key="13">
    <source>
        <dbReference type="ARBA" id="ARBA00022857"/>
    </source>
</evidence>
<sequence length="1345" mass="148685">MIYKTYKVLFTLLFFIRLLVNGTELLRYGSPFFLKDNEVPGDQSRSSLFCEPIHFLNQVAVSTDPIIVMAIVFDYGLGLSRKWFRFPFLLGVLSLEFMLYFHSFVRIINLIGLAIAIGRMKKKRQASSVSAHLSQFLSPSMILDNVVQLIYGIPGILTYVVVFYAMWSLRKVLSNSFMFLFIMTAVVNIVTFLNTWVYLKLQKEPFFDFYFRWLEEQPVVKQIHVLAVSHFYYAQNIDLLLLTFDRFVTITQLTDTSWWNKYYLLVVLAAQIIICPIHWASRNFPKAALFQSIYGGVIFSACLFLNILSIRYLSKMNKSSRTAHMSLFIISFLMFITQLLNLGIVISTAVGFSDLETLNRVYSVMMYTSDLFSLGQAVRMAKLISGLEYSKKVLTEVAGGIAHVKEQQPDFCPCLAIVQVGDRSDSNVYIGAKLKKAAEIGAQGRLVKLPSTISQAELEKQIDALNEDDTVDGIIVQLPLDCSNEIDADEVIDRIDRLKDVDGLTRENAGRLARGELSSTVFPCTPHGCLYLVQQATGDPNYVSGKQVVVLGRSKIVGSPAAALFMWHQATTTICHSRTKNIEEHCRRADVLIVAIGKKNFVKGDWIKPGAIVIDCGINVEPSSEPGKKNKLFGDVDFDAAKEVAGFITPVPGGVGPMTVAMLIKNTYEQAIKRRYGERKLGEWKLSYLKPILVKPVPSDIAVSRSQPPKDIQLLAREIGIKKSELDLYGDKKAKVSLKVLDRLSHVKDGKYVVVAGITPTPLGEGKSTTTIGLVQAIGAHLKKNVFACVRQPSQGPTFGIKGGAAGGGYSQVIPMEEFNLHLTGDIHAITAANNLLAAAIDARMFHENTQKDDALFNRLCPQNKQGVRVLSAVQKRRLARLGINVVDDGNLLSEEERTRFARLNIDPATITWNRVMDTNDRFLRAIEIGLGPQEKGHTRKTQFDITVASEIMAILALTTSLEDMRDRLGKIVIGSDKNGQPVTADDIGITDALAASFYHNFITKAFKKELKYSLYNGYSQVLMRDTVRPNLMQTLEGTPVFVHAGPFANIAHGQSSILADRLALKLVGPEGFVITEAGFGADIGMEKFFDIKCRYSRLQPHAVVLVATVRALKMHGGGPAVVAGAPLKHEYLEENLGLVEGGCDSNLRKQIENANKFGVPVVVCVNRFATDTVAEIELVVKKAKAHGALHAVVSEHWSDGGEGAIALAEAVIDACNAKSNFRFLYPMEMALDKKIETIAKEIYGADGIELSEIAQKKIETYTRQGFSALPICMAKTHLSLSSDPTKKGAPTGFTLPIRDVRASIGAGFIYPLVGEMTTMPGLNTRPCFYDITIDPQTEQIDGLF</sequence>
<dbReference type="InterPro" id="IPR000672">
    <property type="entry name" value="THF_DH/CycHdrlase"/>
</dbReference>
<evidence type="ECO:0000256" key="15">
    <source>
        <dbReference type="ARBA" id="ARBA00023002"/>
    </source>
</evidence>
<evidence type="ECO:0000256" key="6">
    <source>
        <dbReference type="ARBA" id="ARBA00011738"/>
    </source>
</evidence>
<protein>
    <recommendedName>
        <fullName evidence="20">Serpentine receptor class gamma</fullName>
    </recommendedName>
</protein>
<evidence type="ECO:0000256" key="1">
    <source>
        <dbReference type="ARBA" id="ARBA00004141"/>
    </source>
</evidence>
<comment type="similarity">
    <text evidence="4 20">Belongs to the nematode receptor-like protein srg family.</text>
</comment>
<comment type="caution">
    <text evidence="20">Lacks conserved residue(s) required for the propagation of feature annotation.</text>
</comment>
<evidence type="ECO:0000256" key="12">
    <source>
        <dbReference type="ARBA" id="ARBA00022840"/>
    </source>
</evidence>
<evidence type="ECO:0000256" key="4">
    <source>
        <dbReference type="ARBA" id="ARBA00005692"/>
    </source>
</evidence>
<comment type="catalytic activity">
    <reaction evidence="18">
        <text>(6R)-5,10-methenyltetrahydrofolate + H2O = (6R)-10-formyltetrahydrofolate + H(+)</text>
        <dbReference type="Rhea" id="RHEA:23700"/>
        <dbReference type="ChEBI" id="CHEBI:15377"/>
        <dbReference type="ChEBI" id="CHEBI:15378"/>
        <dbReference type="ChEBI" id="CHEBI:57455"/>
        <dbReference type="ChEBI" id="CHEBI:195366"/>
        <dbReference type="EC" id="3.5.4.9"/>
    </reaction>
</comment>
<dbReference type="FunFam" id="3.40.50.10860:FF:000005">
    <property type="entry name" value="C-1-tetrahydrofolate synthase, cytoplasmic, putative"/>
    <property type="match status" value="1"/>
</dbReference>